<evidence type="ECO:0000256" key="1">
    <source>
        <dbReference type="ARBA" id="ARBA00023157"/>
    </source>
</evidence>
<feature type="domain" description="CUB" evidence="4">
    <location>
        <begin position="5"/>
        <end position="80"/>
    </location>
</feature>
<dbReference type="InterPro" id="IPR000859">
    <property type="entry name" value="CUB_dom"/>
</dbReference>
<keyword evidence="3" id="KW-0472">Membrane</keyword>
<dbReference type="Gene3D" id="2.60.120.290">
    <property type="entry name" value="Spermadhesin, CUB domain"/>
    <property type="match status" value="1"/>
</dbReference>
<feature type="compositionally biased region" description="Polar residues" evidence="2">
    <location>
        <begin position="261"/>
        <end position="272"/>
    </location>
</feature>
<evidence type="ECO:0000256" key="2">
    <source>
        <dbReference type="SAM" id="MobiDB-lite"/>
    </source>
</evidence>
<organism evidence="5 6">
    <name type="scientific">Priapulus caudatus</name>
    <name type="common">Priapulid worm</name>
    <dbReference type="NCBI Taxonomy" id="37621"/>
    <lineage>
        <taxon>Eukaryota</taxon>
        <taxon>Metazoa</taxon>
        <taxon>Ecdysozoa</taxon>
        <taxon>Scalidophora</taxon>
        <taxon>Priapulida</taxon>
        <taxon>Priapulimorpha</taxon>
        <taxon>Priapulimorphida</taxon>
        <taxon>Priapulidae</taxon>
        <taxon>Priapulus</taxon>
    </lineage>
</organism>
<feature type="region of interest" description="Disordered" evidence="2">
    <location>
        <begin position="503"/>
        <end position="549"/>
    </location>
</feature>
<accession>A0ABM1F025</accession>
<feature type="region of interest" description="Disordered" evidence="2">
    <location>
        <begin position="207"/>
        <end position="273"/>
    </location>
</feature>
<feature type="compositionally biased region" description="Polar residues" evidence="2">
    <location>
        <begin position="207"/>
        <end position="220"/>
    </location>
</feature>
<keyword evidence="1" id="KW-1015">Disulfide bond</keyword>
<dbReference type="RefSeq" id="XP_014677796.1">
    <property type="nucleotide sequence ID" value="XM_014822310.1"/>
</dbReference>
<keyword evidence="3" id="KW-0812">Transmembrane</keyword>
<dbReference type="SUPFAM" id="SSF49854">
    <property type="entry name" value="Spermadhesin, CUB domain"/>
    <property type="match status" value="1"/>
</dbReference>
<evidence type="ECO:0000313" key="5">
    <source>
        <dbReference type="Proteomes" id="UP000695022"/>
    </source>
</evidence>
<dbReference type="InterPro" id="IPR035914">
    <property type="entry name" value="Sperma_CUB_dom_sf"/>
</dbReference>
<reference evidence="6" key="1">
    <citation type="submission" date="2025-08" db="UniProtKB">
        <authorList>
            <consortium name="RefSeq"/>
        </authorList>
    </citation>
    <scope>IDENTIFICATION</scope>
</reference>
<dbReference type="GeneID" id="106817629"/>
<proteinExistence type="predicted"/>
<sequence>MSVITCDWQVVTSGASSGISLRFLSLHFPQSNASDSCQSGFIMYGETTSQGVKSVKGEVCGSVKPSTFFSKETSVWIKVVALNPESHFAIHYTIMPNKGVNHILIVGSLVGATAAVSIFAGVTYFLWCLVRRRKQAKVGIAQTEQAIWFANSVRQRNDYQGRATFAMECSGSSGCSGSASGHLYETIPECETPVKVQLAQVAMSSQPSLPLQHDIPNSDSIAGPQHIQVASSSRRSQPPHGATPNCKNTGSPHLQGGFVDENNNQAQETPDSSRVFRPQLASYLSLKKWASLVNMSTGSSITSITDSIQSWVSLHGNDGFPGNQELSSLNPIFTDSSITSSEKVKSLLSWLDFQKCRRAKSTDASRTSSLDCLTVPKLNVRRTSRTSTKDAAATKEGTPTKKDGEQSTAAAMQACVTPDPSWMPPSVSPLALFSFPDMNTARAPSESDSVFLLVPPLCSSLSDLALFPRAITSVSQRKPQPKNHSGVQHFAAVRRARHRNHFGAPRENGFASVGRKRCRSSGESRGKARKLVMSADGSRRRPQRHGAHSSLLRRGVHNAWRQRVHSACGGRPCVYVLSPTLNASKRVFMPCTAPPLKGRPARLAFTDNRELTPPHRFSFAEASIASGILPSGDKRHETTYNVNSYPFYRAGSVSAKFASSTPLSMAH</sequence>
<keyword evidence="3" id="KW-1133">Transmembrane helix</keyword>
<evidence type="ECO:0000256" key="3">
    <source>
        <dbReference type="SAM" id="Phobius"/>
    </source>
</evidence>
<dbReference type="Pfam" id="PF00431">
    <property type="entry name" value="CUB"/>
    <property type="match status" value="1"/>
</dbReference>
<feature type="transmembrane region" description="Helical" evidence="3">
    <location>
        <begin position="103"/>
        <end position="127"/>
    </location>
</feature>
<evidence type="ECO:0000259" key="4">
    <source>
        <dbReference type="Pfam" id="PF00431"/>
    </source>
</evidence>
<name>A0ABM1F025_PRICU</name>
<dbReference type="Proteomes" id="UP000695022">
    <property type="component" value="Unplaced"/>
</dbReference>
<evidence type="ECO:0000313" key="6">
    <source>
        <dbReference type="RefSeq" id="XP_014677796.1"/>
    </source>
</evidence>
<gene>
    <name evidence="6" type="primary">LOC106817629</name>
</gene>
<keyword evidence="5" id="KW-1185">Reference proteome</keyword>
<feature type="region of interest" description="Disordered" evidence="2">
    <location>
        <begin position="383"/>
        <end position="406"/>
    </location>
</feature>
<protein>
    <submittedName>
        <fullName evidence="6">Uncharacterized protein LOC106817629 isoform X1</fullName>
    </submittedName>
</protein>